<feature type="transmembrane region" description="Helical" evidence="1">
    <location>
        <begin position="200"/>
        <end position="225"/>
    </location>
</feature>
<accession>A0A1G2UUN2</accession>
<feature type="domain" description="Methyltransferase type 11" evidence="2">
    <location>
        <begin position="60"/>
        <end position="127"/>
    </location>
</feature>
<dbReference type="Proteomes" id="UP000176558">
    <property type="component" value="Unassembled WGS sequence"/>
</dbReference>
<comment type="caution">
    <text evidence="3">The sequence shown here is derived from an EMBL/GenBank/DDBJ whole genome shotgun (WGS) entry which is preliminary data.</text>
</comment>
<name>A0A1G2UUN2_9BACT</name>
<evidence type="ECO:0000256" key="1">
    <source>
        <dbReference type="SAM" id="Phobius"/>
    </source>
</evidence>
<dbReference type="EMBL" id="MHWT01000005">
    <property type="protein sequence ID" value="OHB13081.1"/>
    <property type="molecule type" value="Genomic_DNA"/>
</dbReference>
<dbReference type="SUPFAM" id="SSF53335">
    <property type="entry name" value="S-adenosyl-L-methionine-dependent methyltransferases"/>
    <property type="match status" value="1"/>
</dbReference>
<gene>
    <name evidence="3" type="ORF">A3G99_00615</name>
</gene>
<sequence>MKLINTLLSRQFLSRMRLWRLGPLFPLMAKYMKGDVLDIGGRDFFLFAQNNKKISFNSWTSLDLKESATNFSDSRYKLVVGDGEKAPFGDKSFQTILNIQVMEHTLHPEQMLKEIRRLLKDGGVAIIVVPQNAAMHEIPTHYYNFTRYWAERVFSETGLVIKDFIPIGGKWSTHASHMFDFFLKAFRWDWSSSPEYKRNFLFYLLFPFMCIYAFLGIVIGLIFSFGDLTEDPNNLIIVATNK</sequence>
<keyword evidence="1" id="KW-0812">Transmembrane</keyword>
<dbReference type="GO" id="GO:0008757">
    <property type="term" value="F:S-adenosylmethionine-dependent methyltransferase activity"/>
    <property type="evidence" value="ECO:0007669"/>
    <property type="project" value="InterPro"/>
</dbReference>
<protein>
    <recommendedName>
        <fullName evidence="2">Methyltransferase type 11 domain-containing protein</fullName>
    </recommendedName>
</protein>
<dbReference type="CDD" id="cd02440">
    <property type="entry name" value="AdoMet_MTases"/>
    <property type="match status" value="1"/>
</dbReference>
<keyword evidence="1" id="KW-0472">Membrane</keyword>
<keyword evidence="1" id="KW-1133">Transmembrane helix</keyword>
<evidence type="ECO:0000259" key="2">
    <source>
        <dbReference type="Pfam" id="PF08241"/>
    </source>
</evidence>
<reference evidence="3 4" key="1">
    <citation type="journal article" date="2016" name="Nat. Commun.">
        <title>Thousands of microbial genomes shed light on interconnected biogeochemical processes in an aquifer system.</title>
        <authorList>
            <person name="Anantharaman K."/>
            <person name="Brown C.T."/>
            <person name="Hug L.A."/>
            <person name="Sharon I."/>
            <person name="Castelle C.J."/>
            <person name="Probst A.J."/>
            <person name="Thomas B.C."/>
            <person name="Singh A."/>
            <person name="Wilkins M.J."/>
            <person name="Karaoz U."/>
            <person name="Brodie E.L."/>
            <person name="Williams K.H."/>
            <person name="Hubbard S.S."/>
            <person name="Banfield J.F."/>
        </authorList>
    </citation>
    <scope>NUCLEOTIDE SEQUENCE [LARGE SCALE GENOMIC DNA]</scope>
</reference>
<dbReference type="Gene3D" id="3.40.50.150">
    <property type="entry name" value="Vaccinia Virus protein VP39"/>
    <property type="match status" value="1"/>
</dbReference>
<dbReference type="Pfam" id="PF08241">
    <property type="entry name" value="Methyltransf_11"/>
    <property type="match status" value="1"/>
</dbReference>
<dbReference type="InterPro" id="IPR029063">
    <property type="entry name" value="SAM-dependent_MTases_sf"/>
</dbReference>
<evidence type="ECO:0000313" key="4">
    <source>
        <dbReference type="Proteomes" id="UP000176558"/>
    </source>
</evidence>
<evidence type="ECO:0000313" key="3">
    <source>
        <dbReference type="EMBL" id="OHB13081.1"/>
    </source>
</evidence>
<dbReference type="AlphaFoldDB" id="A0A1G2UUN2"/>
<organism evidence="3 4">
    <name type="scientific">Candidatus Zambryskibacteria bacterium RIFCSPLOWO2_12_FULL_39_23</name>
    <dbReference type="NCBI Taxonomy" id="1802776"/>
    <lineage>
        <taxon>Bacteria</taxon>
        <taxon>Candidatus Zambryskiibacteriota</taxon>
    </lineage>
</organism>
<dbReference type="InterPro" id="IPR013216">
    <property type="entry name" value="Methyltransf_11"/>
</dbReference>
<proteinExistence type="predicted"/>